<keyword evidence="1" id="KW-0472">Membrane</keyword>
<dbReference type="PANTHER" id="PTHR33115">
    <property type="entry name" value="ARM REPEAT SUPERFAMILY PROTEIN"/>
    <property type="match status" value="1"/>
</dbReference>
<evidence type="ECO:0000313" key="3">
    <source>
        <dbReference type="Proteomes" id="UP001497457"/>
    </source>
</evidence>
<proteinExistence type="predicted"/>
<feature type="transmembrane region" description="Helical" evidence="1">
    <location>
        <begin position="203"/>
        <end position="224"/>
    </location>
</feature>
<feature type="transmembrane region" description="Helical" evidence="1">
    <location>
        <begin position="102"/>
        <end position="122"/>
    </location>
</feature>
<feature type="transmembrane region" description="Helical" evidence="1">
    <location>
        <begin position="158"/>
        <end position="182"/>
    </location>
</feature>
<name>A0ABC9DYS5_9POAL</name>
<dbReference type="SUPFAM" id="SSF48371">
    <property type="entry name" value="ARM repeat"/>
    <property type="match status" value="1"/>
</dbReference>
<dbReference type="InterPro" id="IPR016024">
    <property type="entry name" value="ARM-type_fold"/>
</dbReference>
<protein>
    <submittedName>
        <fullName evidence="2">Uncharacterized protein</fullName>
    </submittedName>
</protein>
<dbReference type="Gene3D" id="1.25.10.10">
    <property type="entry name" value="Leucine-rich Repeat Variant"/>
    <property type="match status" value="1"/>
</dbReference>
<sequence length="763" mass="84834">MADPEMSLLVEDLAALVRDMERAAIRTTLIEPLIESVRLPGARTPARLATWSKDTPELKLNLSLLVEAFLQLLASGLGTLALVWATVVLLGGFSSMLVRMDFWFITAIVFVETARIVGYNSAPEAKFFVDVAQTFSEEDMRVGRSTNFVRLLTMGPTWLALAPIFLATTCISLSIIRLAGIARHDYGVSGSNIDASNGNLKPALILFYSLVLTQGALFLLWFGVAMNRSGLAADLSRKYMKRHLDLDSRKQLIDRYVNSIADTCIAKGVSSTVNSNLVSFAAELLLQSDHLNDHISAVLVLHSLVIINKERSEGAVEQICSSGKVVCGLVRMLRSKILEPYHKACIAEIVAKLACKLRLQDIPGVAHCISSLLDSHFMNKRRNQTPFRSWTATDPENCTEMYNTVDLVPKIIAPVKNGLHMAMRNDPITVEIVRESLRVVAKLTSTGTCESSRKLCHELPEHGRTADNILWILSNSTDEDMRMLAVEILSRLILDKPRMLQFSVQLQRLLFDPQDSPVRIAAGKALSALVTSYGDEFPDIQQLVTIMSTDAYSKEYRAVAAEILAQICAKSRTDQDRNCLSSVTNALSMVLTAIVDTDITEDDIRSNSKEKLDVMKFFASFLGFAVQIREKLVTAEAFATAVTGLPRGNNIFAEKLKEIIKITNDREFLKIDSEDEVRLVIMKATTKLVTWMMEIDITTSQGYIQYFRQVNIAQKLDAAVVAMAHLERYVVMTGGAEMEMERYVTLQTLVETAKRNLVSPQQH</sequence>
<reference evidence="2 3" key="2">
    <citation type="submission" date="2024-10" db="EMBL/GenBank/DDBJ databases">
        <authorList>
            <person name="Ryan C."/>
        </authorList>
    </citation>
    <scope>NUCLEOTIDE SEQUENCE [LARGE SCALE GENOMIC DNA]</scope>
</reference>
<keyword evidence="1" id="KW-1133">Transmembrane helix</keyword>
<accession>A0ABC9DYS5</accession>
<dbReference type="Proteomes" id="UP001497457">
    <property type="component" value="Chromosome 35b"/>
</dbReference>
<organism evidence="2 3">
    <name type="scientific">Urochloa decumbens</name>
    <dbReference type="NCBI Taxonomy" id="240449"/>
    <lineage>
        <taxon>Eukaryota</taxon>
        <taxon>Viridiplantae</taxon>
        <taxon>Streptophyta</taxon>
        <taxon>Embryophyta</taxon>
        <taxon>Tracheophyta</taxon>
        <taxon>Spermatophyta</taxon>
        <taxon>Magnoliopsida</taxon>
        <taxon>Liliopsida</taxon>
        <taxon>Poales</taxon>
        <taxon>Poaceae</taxon>
        <taxon>PACMAD clade</taxon>
        <taxon>Panicoideae</taxon>
        <taxon>Panicodae</taxon>
        <taxon>Paniceae</taxon>
        <taxon>Melinidinae</taxon>
        <taxon>Urochloa</taxon>
    </lineage>
</organism>
<dbReference type="InterPro" id="IPR011989">
    <property type="entry name" value="ARM-like"/>
</dbReference>
<reference evidence="3" key="1">
    <citation type="submission" date="2024-06" db="EMBL/GenBank/DDBJ databases">
        <authorList>
            <person name="Ryan C."/>
        </authorList>
    </citation>
    <scope>NUCLEOTIDE SEQUENCE [LARGE SCALE GENOMIC DNA]</scope>
</reference>
<gene>
    <name evidence="2" type="ORF">URODEC1_LOCUS89829</name>
</gene>
<keyword evidence="1" id="KW-0812">Transmembrane</keyword>
<dbReference type="EMBL" id="OZ075145">
    <property type="protein sequence ID" value="CAL5047260.1"/>
    <property type="molecule type" value="Genomic_DNA"/>
</dbReference>
<evidence type="ECO:0000313" key="2">
    <source>
        <dbReference type="EMBL" id="CAL5047260.1"/>
    </source>
</evidence>
<keyword evidence="3" id="KW-1185">Reference proteome</keyword>
<feature type="transmembrane region" description="Helical" evidence="1">
    <location>
        <begin position="68"/>
        <end position="90"/>
    </location>
</feature>
<evidence type="ECO:0000256" key="1">
    <source>
        <dbReference type="SAM" id="Phobius"/>
    </source>
</evidence>
<dbReference type="AlphaFoldDB" id="A0ABC9DYS5"/>
<dbReference type="PANTHER" id="PTHR33115:SF72">
    <property type="match status" value="1"/>
</dbReference>